<dbReference type="PANTHER" id="PTHR28152">
    <property type="entry name" value="HYDROXYACYL-THIOESTER DEHYDRATASE TYPE 2, MITOCHONDRIAL"/>
    <property type="match status" value="1"/>
</dbReference>
<dbReference type="InterPro" id="IPR052741">
    <property type="entry name" value="Mitochondrial_HTD2"/>
</dbReference>
<dbReference type="PANTHER" id="PTHR28152:SF1">
    <property type="entry name" value="HYDROXYACYL-THIOESTER DEHYDRATASE TYPE 2, MITOCHONDRIAL"/>
    <property type="match status" value="1"/>
</dbReference>
<dbReference type="EMBL" id="WIWI01000050">
    <property type="protein sequence ID" value="MQT91013.1"/>
    <property type="molecule type" value="Genomic_DNA"/>
</dbReference>
<dbReference type="InterPro" id="IPR029069">
    <property type="entry name" value="HotDog_dom_sf"/>
</dbReference>
<reference evidence="2 3" key="1">
    <citation type="submission" date="2019-10" db="EMBL/GenBank/DDBJ databases">
        <title>Evaluation of single-gene subtyping targets for Pseudomonas.</title>
        <authorList>
            <person name="Reichler S.J."/>
            <person name="Orsi R.H."/>
            <person name="Wiedmann M."/>
            <person name="Martin N.H."/>
            <person name="Murphy S.I."/>
        </authorList>
    </citation>
    <scope>NUCLEOTIDE SEQUENCE [LARGE SCALE GENOMIC DNA]</scope>
    <source>
        <strain evidence="2 3">FSL R10-3254</strain>
    </source>
</reference>
<dbReference type="Pfam" id="PF13452">
    <property type="entry name" value="FAS1_DH_region"/>
    <property type="match status" value="1"/>
</dbReference>
<dbReference type="Gene3D" id="3.10.129.10">
    <property type="entry name" value="Hotdog Thioesterase"/>
    <property type="match status" value="2"/>
</dbReference>
<dbReference type="RefSeq" id="WP_153329728.1">
    <property type="nucleotide sequence ID" value="NZ_WIWI01000050.1"/>
</dbReference>
<accession>A0A7X1XGB1</accession>
<evidence type="ECO:0000259" key="1">
    <source>
        <dbReference type="Pfam" id="PF13452"/>
    </source>
</evidence>
<dbReference type="AlphaFoldDB" id="A0A7X1XGB1"/>
<dbReference type="InterPro" id="IPR039569">
    <property type="entry name" value="FAS1-like_DH_region"/>
</dbReference>
<dbReference type="SUPFAM" id="SSF54637">
    <property type="entry name" value="Thioesterase/thiol ester dehydrase-isomerase"/>
    <property type="match status" value="2"/>
</dbReference>
<feature type="domain" description="FAS1-like dehydratase" evidence="1">
    <location>
        <begin position="9"/>
        <end position="134"/>
    </location>
</feature>
<protein>
    <submittedName>
        <fullName evidence="2">Transposase</fullName>
    </submittedName>
</protein>
<dbReference type="Proteomes" id="UP000489190">
    <property type="component" value="Unassembled WGS sequence"/>
</dbReference>
<name>A0A7X1XGB1_9PSED</name>
<evidence type="ECO:0000313" key="3">
    <source>
        <dbReference type="Proteomes" id="UP000489190"/>
    </source>
</evidence>
<organism evidence="2 3">
    <name type="scientific">Pseudomonas helleri</name>
    <dbReference type="NCBI Taxonomy" id="1608996"/>
    <lineage>
        <taxon>Bacteria</taxon>
        <taxon>Pseudomonadati</taxon>
        <taxon>Pseudomonadota</taxon>
        <taxon>Gammaproteobacteria</taxon>
        <taxon>Pseudomonadales</taxon>
        <taxon>Pseudomonadaceae</taxon>
        <taxon>Pseudomonas</taxon>
    </lineage>
</organism>
<sequence>MSDNALSAWIGRTEEIHDHLSLNQVSRIAATLGEIAPQAGEPLPALWQWCFFQPAVEEAGLGGDGHPARGGFLPPADNRNRMWAGGRIELHTPLKVDAKATRVSTITDVQHKQGKTGSLLFVTVQHAYLQDGQLAIREEQDIVYREPSPPKLAGSGPLPEGAWQEPVTPSPTLLFRYSAVTFNGHRIHYDWPYATQVEGYPGLVVHGPLIATLALRAFCRANPDARPRHFSYRGVRPLIAPHPFEVGGRVVAPGKAELWAGNADGVAQQADVTFD</sequence>
<proteinExistence type="predicted"/>
<comment type="caution">
    <text evidence="2">The sequence shown here is derived from an EMBL/GenBank/DDBJ whole genome shotgun (WGS) entry which is preliminary data.</text>
</comment>
<dbReference type="GO" id="GO:0019171">
    <property type="term" value="F:(3R)-hydroxyacyl-[acyl-carrier-protein] dehydratase activity"/>
    <property type="evidence" value="ECO:0007669"/>
    <property type="project" value="TreeGrafter"/>
</dbReference>
<evidence type="ECO:0000313" key="2">
    <source>
        <dbReference type="EMBL" id="MQT91013.1"/>
    </source>
</evidence>
<gene>
    <name evidence="2" type="ORF">GHO39_17990</name>
</gene>